<feature type="transmembrane region" description="Helical" evidence="1">
    <location>
        <begin position="180"/>
        <end position="207"/>
    </location>
</feature>
<feature type="transmembrane region" description="Helical" evidence="1">
    <location>
        <begin position="150"/>
        <end position="168"/>
    </location>
</feature>
<dbReference type="RefSeq" id="WP_345722115.1">
    <property type="nucleotide sequence ID" value="NZ_BAABRU010000007.1"/>
</dbReference>
<feature type="transmembrane region" description="Helical" evidence="1">
    <location>
        <begin position="83"/>
        <end position="103"/>
    </location>
</feature>
<sequence length="213" mass="23804">MNDSSQPPIIPESSANSNSVQDYHVPTVRMDDPNQPSRWSWVGVNCTAFGVSCILYPMFNVGGFCMFARSNFRIGSINDHSSGILISIFIFAIPVFITIYIASRIQCGAINEHFRHSVWSFNSALIGTFTFISISYLIIANNPELTSAHFIGIVFFVFGFTSSAISWVQWRELRHVVDNAWQWVLITIITWTGLGTLILGAGISYGLQALIRR</sequence>
<evidence type="ECO:0000313" key="2">
    <source>
        <dbReference type="EMBL" id="GAA5528501.1"/>
    </source>
</evidence>
<dbReference type="Proteomes" id="UP001428290">
    <property type="component" value="Unassembled WGS sequence"/>
</dbReference>
<comment type="caution">
    <text evidence="2">The sequence shown here is derived from an EMBL/GenBank/DDBJ whole genome shotgun (WGS) entry which is preliminary data.</text>
</comment>
<name>A0ABP9X113_9CHLR</name>
<keyword evidence="3" id="KW-1185">Reference proteome</keyword>
<protein>
    <submittedName>
        <fullName evidence="2">Uncharacterized protein</fullName>
    </submittedName>
</protein>
<organism evidence="2 3">
    <name type="scientific">Herpetosiphon gulosus</name>
    <dbReference type="NCBI Taxonomy" id="1973496"/>
    <lineage>
        <taxon>Bacteria</taxon>
        <taxon>Bacillati</taxon>
        <taxon>Chloroflexota</taxon>
        <taxon>Chloroflexia</taxon>
        <taxon>Herpetosiphonales</taxon>
        <taxon>Herpetosiphonaceae</taxon>
        <taxon>Herpetosiphon</taxon>
    </lineage>
</organism>
<dbReference type="EMBL" id="BAABRU010000007">
    <property type="protein sequence ID" value="GAA5528501.1"/>
    <property type="molecule type" value="Genomic_DNA"/>
</dbReference>
<keyword evidence="1" id="KW-0472">Membrane</keyword>
<accession>A0ABP9X113</accession>
<evidence type="ECO:0000256" key="1">
    <source>
        <dbReference type="SAM" id="Phobius"/>
    </source>
</evidence>
<gene>
    <name evidence="2" type="ORF">Hgul01_02302</name>
</gene>
<feature type="transmembrane region" description="Helical" evidence="1">
    <location>
        <begin position="118"/>
        <end position="138"/>
    </location>
</feature>
<evidence type="ECO:0000313" key="3">
    <source>
        <dbReference type="Proteomes" id="UP001428290"/>
    </source>
</evidence>
<feature type="transmembrane region" description="Helical" evidence="1">
    <location>
        <begin position="39"/>
        <end position="62"/>
    </location>
</feature>
<proteinExistence type="predicted"/>
<reference evidence="2 3" key="1">
    <citation type="submission" date="2024-02" db="EMBL/GenBank/DDBJ databases">
        <title>Herpetosiphon gulosus NBRC 112829.</title>
        <authorList>
            <person name="Ichikawa N."/>
            <person name="Katano-Makiyama Y."/>
            <person name="Hidaka K."/>
        </authorList>
    </citation>
    <scope>NUCLEOTIDE SEQUENCE [LARGE SCALE GENOMIC DNA]</scope>
    <source>
        <strain evidence="2 3">NBRC 112829</strain>
    </source>
</reference>
<keyword evidence="1" id="KW-0812">Transmembrane</keyword>
<keyword evidence="1" id="KW-1133">Transmembrane helix</keyword>